<evidence type="ECO:0000313" key="2">
    <source>
        <dbReference type="Proteomes" id="UP000191901"/>
    </source>
</evidence>
<reference evidence="1 2" key="1">
    <citation type="journal article" date="2016" name="Biochim. Biophys. Acta">
        <title>Characterization of red-shifted phycobilisomes isolated from the chlorophyll f-containing cyanobacterium Halomicronema hongdechloris.</title>
        <authorList>
            <person name="Li Y."/>
            <person name="Lin Y."/>
            <person name="Garvey C.J."/>
            <person name="Birch D."/>
            <person name="Corkery R.W."/>
            <person name="Loughlin P.C."/>
            <person name="Scheer H."/>
            <person name="Willows R.D."/>
            <person name="Chen M."/>
        </authorList>
    </citation>
    <scope>NUCLEOTIDE SEQUENCE [LARGE SCALE GENOMIC DNA]</scope>
    <source>
        <strain evidence="1 2">C2206</strain>
    </source>
</reference>
<proteinExistence type="predicted"/>
<name>A0A1Z3HPK8_9CYAN</name>
<gene>
    <name evidence="1" type="ORF">XM38_031980</name>
</gene>
<dbReference type="KEGG" id="hhg:XM38_031980"/>
<dbReference type="AlphaFoldDB" id="A0A1Z3HPK8"/>
<protein>
    <submittedName>
        <fullName evidence="1">Uncharacterized protein</fullName>
    </submittedName>
</protein>
<organism evidence="1 2">
    <name type="scientific">Halomicronema hongdechloris C2206</name>
    <dbReference type="NCBI Taxonomy" id="1641165"/>
    <lineage>
        <taxon>Bacteria</taxon>
        <taxon>Bacillati</taxon>
        <taxon>Cyanobacteriota</taxon>
        <taxon>Cyanophyceae</taxon>
        <taxon>Nodosilineales</taxon>
        <taxon>Nodosilineaceae</taxon>
        <taxon>Halomicronema</taxon>
    </lineage>
</organism>
<evidence type="ECO:0000313" key="1">
    <source>
        <dbReference type="EMBL" id="ASC72243.1"/>
    </source>
</evidence>
<sequence length="70" mass="7395">MGWLGAALEDGSLGGVAAAGPLGLGFLGGRGRQRGHGYGRYGRGGRPVVLSVFRRVMGGYRQRQYQPVYA</sequence>
<dbReference type="EMBL" id="CP021983">
    <property type="protein sequence ID" value="ASC72243.1"/>
    <property type="molecule type" value="Genomic_DNA"/>
</dbReference>
<keyword evidence="2" id="KW-1185">Reference proteome</keyword>
<accession>A0A1Z3HPK8</accession>
<dbReference type="Proteomes" id="UP000191901">
    <property type="component" value="Chromosome"/>
</dbReference>